<evidence type="ECO:0000256" key="1">
    <source>
        <dbReference type="ARBA" id="ARBA00004651"/>
    </source>
</evidence>
<evidence type="ECO:0000256" key="6">
    <source>
        <dbReference type="SAM" id="MobiDB-lite"/>
    </source>
</evidence>
<dbReference type="InterPro" id="IPR022791">
    <property type="entry name" value="L-PG_synthase/AglD"/>
</dbReference>
<keyword evidence="5 7" id="KW-0472">Membrane</keyword>
<keyword evidence="2" id="KW-1003">Cell membrane</keyword>
<dbReference type="RefSeq" id="WP_253661363.1">
    <property type="nucleotide sequence ID" value="NZ_BAAAJQ010000001.1"/>
</dbReference>
<protein>
    <recommendedName>
        <fullName evidence="10">TIGR00374 family protein</fullName>
    </recommendedName>
</protein>
<feature type="compositionally biased region" description="Basic and acidic residues" evidence="6">
    <location>
        <begin position="391"/>
        <end position="402"/>
    </location>
</feature>
<feature type="transmembrane region" description="Helical" evidence="7">
    <location>
        <begin position="178"/>
        <end position="198"/>
    </location>
</feature>
<feature type="transmembrane region" description="Helical" evidence="7">
    <location>
        <begin position="147"/>
        <end position="171"/>
    </location>
</feature>
<evidence type="ECO:0000313" key="9">
    <source>
        <dbReference type="Proteomes" id="UP001206895"/>
    </source>
</evidence>
<gene>
    <name evidence="8" type="ORF">LX13_002182</name>
</gene>
<evidence type="ECO:0008006" key="10">
    <source>
        <dbReference type="Google" id="ProtNLM"/>
    </source>
</evidence>
<proteinExistence type="predicted"/>
<evidence type="ECO:0000256" key="4">
    <source>
        <dbReference type="ARBA" id="ARBA00022989"/>
    </source>
</evidence>
<keyword evidence="4 7" id="KW-1133">Transmembrane helix</keyword>
<feature type="transmembrane region" description="Helical" evidence="7">
    <location>
        <begin position="33"/>
        <end position="54"/>
    </location>
</feature>
<evidence type="ECO:0000313" key="8">
    <source>
        <dbReference type="EMBL" id="MCP2176363.1"/>
    </source>
</evidence>
<comment type="caution">
    <text evidence="8">The sequence shown here is derived from an EMBL/GenBank/DDBJ whole genome shotgun (WGS) entry which is preliminary data.</text>
</comment>
<keyword evidence="9" id="KW-1185">Reference proteome</keyword>
<evidence type="ECO:0000256" key="3">
    <source>
        <dbReference type="ARBA" id="ARBA00022692"/>
    </source>
</evidence>
<reference evidence="8 9" key="1">
    <citation type="submission" date="2022-06" db="EMBL/GenBank/DDBJ databases">
        <title>Genomic Encyclopedia of Archaeal and Bacterial Type Strains, Phase II (KMG-II): from individual species to whole genera.</title>
        <authorList>
            <person name="Goeker M."/>
        </authorList>
    </citation>
    <scope>NUCLEOTIDE SEQUENCE [LARGE SCALE GENOMIC DNA]</scope>
    <source>
        <strain evidence="8 9">DSM 44693</strain>
    </source>
</reference>
<evidence type="ECO:0000256" key="2">
    <source>
        <dbReference type="ARBA" id="ARBA00022475"/>
    </source>
</evidence>
<feature type="region of interest" description="Disordered" evidence="6">
    <location>
        <begin position="359"/>
        <end position="402"/>
    </location>
</feature>
<keyword evidence="3 7" id="KW-0812">Transmembrane</keyword>
<dbReference type="Pfam" id="PF03706">
    <property type="entry name" value="LPG_synthase_TM"/>
    <property type="match status" value="1"/>
</dbReference>
<dbReference type="PANTHER" id="PTHR39087">
    <property type="entry name" value="UPF0104 MEMBRANE PROTEIN MJ1595"/>
    <property type="match status" value="1"/>
</dbReference>
<evidence type="ECO:0000256" key="5">
    <source>
        <dbReference type="ARBA" id="ARBA00023136"/>
    </source>
</evidence>
<comment type="subcellular location">
    <subcellularLocation>
        <location evidence="1">Cell membrane</location>
        <topology evidence="1">Multi-pass membrane protein</topology>
    </subcellularLocation>
</comment>
<feature type="transmembrane region" description="Helical" evidence="7">
    <location>
        <begin position="294"/>
        <end position="316"/>
    </location>
</feature>
<name>A0ABT1HDN5_9NOCA</name>
<feature type="compositionally biased region" description="Acidic residues" evidence="6">
    <location>
        <begin position="359"/>
        <end position="369"/>
    </location>
</feature>
<dbReference type="PANTHER" id="PTHR39087:SF2">
    <property type="entry name" value="UPF0104 MEMBRANE PROTEIN MJ1595"/>
    <property type="match status" value="1"/>
</dbReference>
<dbReference type="Proteomes" id="UP001206895">
    <property type="component" value="Unassembled WGS sequence"/>
</dbReference>
<evidence type="ECO:0000256" key="7">
    <source>
        <dbReference type="SAM" id="Phobius"/>
    </source>
</evidence>
<dbReference type="NCBIfam" id="TIGR00374">
    <property type="entry name" value="flippase-like domain"/>
    <property type="match status" value="1"/>
</dbReference>
<dbReference type="EMBL" id="JAMTCJ010000002">
    <property type="protein sequence ID" value="MCP2176363.1"/>
    <property type="molecule type" value="Genomic_DNA"/>
</dbReference>
<feature type="region of interest" description="Disordered" evidence="6">
    <location>
        <begin position="1"/>
        <end position="24"/>
    </location>
</feature>
<feature type="transmembrane region" description="Helical" evidence="7">
    <location>
        <begin position="328"/>
        <end position="350"/>
    </location>
</feature>
<organism evidence="8 9">
    <name type="scientific">Williamsia maris</name>
    <dbReference type="NCBI Taxonomy" id="72806"/>
    <lineage>
        <taxon>Bacteria</taxon>
        <taxon>Bacillati</taxon>
        <taxon>Actinomycetota</taxon>
        <taxon>Actinomycetes</taxon>
        <taxon>Mycobacteriales</taxon>
        <taxon>Nocardiaceae</taxon>
        <taxon>Williamsia</taxon>
    </lineage>
</organism>
<feature type="transmembrane region" description="Helical" evidence="7">
    <location>
        <begin position="69"/>
        <end position="87"/>
    </location>
</feature>
<sequence>MTAEYSDAADEPIDSGDGGSGPSAAPGRRRFWWLRWVAIALVIVILTVEAILVWPKLEEAWHSMDRLNWLWVLACIVAAGFSMDSFAQVQRTLLRSAGVKVKQLKSLSVVLAANSVSQTMPGGNVLAPAFTYRQTRKWGATPVVASWQVVMSGLLMGVGLAVLGLGGALLAGAKTSPFSVIFSISGFIAFVIAAQYVAGHPESIQGLGTRLLHVVNHFRDKPQDHGVTRWHEILDQLRAVQLNGRHTGEAFAWSLFNWIADVACLAFACYAVGGEPSISGLAVAYAAGKAVGTAFPLLPGGLGVVDAVLVPALTSAGMGAGEAVTAVLVYRLVSYLLVSLVGWVVIFFMFRQAIGDVESDIDTDTDPDDDTSRDTADEPGPATTSATDPPISDRRDPSESGS</sequence>
<feature type="transmembrane region" description="Helical" evidence="7">
    <location>
        <begin position="250"/>
        <end position="273"/>
    </location>
</feature>
<accession>A0ABT1HDN5</accession>